<evidence type="ECO:0000313" key="4">
    <source>
        <dbReference type="EMBL" id="OIW34570.1"/>
    </source>
</evidence>
<evidence type="ECO:0000259" key="2">
    <source>
        <dbReference type="Pfam" id="PF04676"/>
    </source>
</evidence>
<name>A0A1J7K325_9PEZI</name>
<dbReference type="GO" id="GO:0000974">
    <property type="term" value="C:Prp19 complex"/>
    <property type="evidence" value="ECO:0007669"/>
    <property type="project" value="EnsemblFungi"/>
</dbReference>
<dbReference type="SUPFAM" id="SSF56300">
    <property type="entry name" value="Metallo-dependent phosphatases"/>
    <property type="match status" value="1"/>
</dbReference>
<dbReference type="InterPro" id="IPR006767">
    <property type="entry name" value="Cwf19-like_C_dom-2"/>
</dbReference>
<organism evidence="4 5">
    <name type="scientific">Coniochaeta ligniaria NRRL 30616</name>
    <dbReference type="NCBI Taxonomy" id="1408157"/>
    <lineage>
        <taxon>Eukaryota</taxon>
        <taxon>Fungi</taxon>
        <taxon>Dikarya</taxon>
        <taxon>Ascomycota</taxon>
        <taxon>Pezizomycotina</taxon>
        <taxon>Sordariomycetes</taxon>
        <taxon>Sordariomycetidae</taxon>
        <taxon>Coniochaetales</taxon>
        <taxon>Coniochaetaceae</taxon>
        <taxon>Coniochaeta</taxon>
    </lineage>
</organism>
<feature type="domain" description="Cwf19-like C-terminal" evidence="3">
    <location>
        <begin position="303"/>
        <end position="428"/>
    </location>
</feature>
<dbReference type="EMBL" id="KV875093">
    <property type="protein sequence ID" value="OIW34570.1"/>
    <property type="molecule type" value="Genomic_DNA"/>
</dbReference>
<proteinExistence type="predicted"/>
<dbReference type="Pfam" id="PF04677">
    <property type="entry name" value="CwfJ_C_1"/>
    <property type="match status" value="1"/>
</dbReference>
<feature type="domain" description="Cwf19-like protein C-terminal" evidence="2">
    <location>
        <begin position="488"/>
        <end position="546"/>
    </location>
</feature>
<feature type="region of interest" description="Disordered" evidence="1">
    <location>
        <begin position="256"/>
        <end position="304"/>
    </location>
</feature>
<dbReference type="FunCoup" id="A0A1J7K325">
    <property type="interactions" value="1080"/>
</dbReference>
<protein>
    <recommendedName>
        <fullName evidence="6">CwfJ domain-containing protein</fullName>
    </recommendedName>
</protein>
<dbReference type="Pfam" id="PF04676">
    <property type="entry name" value="CwfJ_C_2"/>
    <property type="match status" value="1"/>
</dbReference>
<evidence type="ECO:0000313" key="5">
    <source>
        <dbReference type="Proteomes" id="UP000182658"/>
    </source>
</evidence>
<dbReference type="InterPro" id="IPR040194">
    <property type="entry name" value="Cwf19-like"/>
</dbReference>
<sequence length="550" mass="60074">MATKIFVFGSINGRLESAFKKLTALHSKNNFSLALATGNLFSEAQDDETLTALLDGKISIPCPTYFTVGSHALPPAVVQRIEADEEIAPNLHYLGKRSVTKTEDGVRIVALGGVLDTEIVAGQSKEQHLPFHTLDDAKALKGANSADILLTAVWPAWIWRGSSTNVPAEVSKLPASESIADLCSGLKPRYHFSSSPSDFFYEREPFFHAPAGDESEPSTEVTRFISLAPYGSEAKAKALYAFTLSREPLASLPLGSTVSPFSRPQGKKRPAAPSEGFSRFSGDGQGGHDRRKRHRARSPPPGPDRCFFCLGNPNLSTHMVVSIGEESYLATAKGPLPSASTFEDRGLDFPGHMVIVPLIHAPTVTTAAMGEADAARTFAEMTRFREALQAAVSAKSGRRLGGVTYEINRGRGIHAHWQFCPVPAELVGKGLVEAAFRVEAENQKLPRFETKDFAVPGAEMGDFLRVWIWAEKEDDEGTDGALVLGKTLVMPFDETVRFDLQFGRRVLAKLLRLEERLVWQDVGQSVEEEGKDAQAFREAFKEWDFTLAAP</sequence>
<evidence type="ECO:0000259" key="3">
    <source>
        <dbReference type="Pfam" id="PF04677"/>
    </source>
</evidence>
<keyword evidence="5" id="KW-1185">Reference proteome</keyword>
<dbReference type="GO" id="GO:0071014">
    <property type="term" value="C:post-mRNA release spliceosomal complex"/>
    <property type="evidence" value="ECO:0007669"/>
    <property type="project" value="EnsemblFungi"/>
</dbReference>
<evidence type="ECO:0008006" key="6">
    <source>
        <dbReference type="Google" id="ProtNLM"/>
    </source>
</evidence>
<dbReference type="GO" id="GO:0061632">
    <property type="term" value="F:RNA lariat debranching enzyme activator activity"/>
    <property type="evidence" value="ECO:0007669"/>
    <property type="project" value="TreeGrafter"/>
</dbReference>
<dbReference type="Proteomes" id="UP000182658">
    <property type="component" value="Unassembled WGS sequence"/>
</dbReference>
<dbReference type="InterPro" id="IPR029052">
    <property type="entry name" value="Metallo-depent_PP-like"/>
</dbReference>
<dbReference type="InterPro" id="IPR006768">
    <property type="entry name" value="Cwf19-like_C_dom-1"/>
</dbReference>
<dbReference type="PANTHER" id="PTHR12072">
    <property type="entry name" value="CWF19, CELL CYCLE CONTROL PROTEIN"/>
    <property type="match status" value="1"/>
</dbReference>
<evidence type="ECO:0000256" key="1">
    <source>
        <dbReference type="SAM" id="MobiDB-lite"/>
    </source>
</evidence>
<reference evidence="4 5" key="1">
    <citation type="submission" date="2016-10" db="EMBL/GenBank/DDBJ databases">
        <title>Draft genome sequence of Coniochaeta ligniaria NRRL30616, a lignocellulolytic fungus for bioabatement of inhibitors in plant biomass hydrolysates.</title>
        <authorList>
            <consortium name="DOE Joint Genome Institute"/>
            <person name="Jimenez D.J."/>
            <person name="Hector R.E."/>
            <person name="Riley R."/>
            <person name="Sun H."/>
            <person name="Grigoriev I.V."/>
            <person name="Van Elsas J.D."/>
            <person name="Nichols N.N."/>
        </authorList>
    </citation>
    <scope>NUCLEOTIDE SEQUENCE [LARGE SCALE GENOMIC DNA]</scope>
    <source>
        <strain evidence="4 5">NRRL 30616</strain>
    </source>
</reference>
<dbReference type="PANTHER" id="PTHR12072:SF4">
    <property type="entry name" value="CWF19-LIKE PROTEIN 1"/>
    <property type="match status" value="1"/>
</dbReference>
<accession>A0A1J7K325</accession>
<dbReference type="CDD" id="cd07380">
    <property type="entry name" value="MPP_CWF19_N"/>
    <property type="match status" value="1"/>
</dbReference>
<dbReference type="AlphaFoldDB" id="A0A1J7K325"/>
<dbReference type="STRING" id="1408157.A0A1J7K325"/>
<gene>
    <name evidence="4" type="ORF">CONLIGDRAFT_626600</name>
</gene>
<dbReference type="InParanoid" id="A0A1J7K325"/>
<dbReference type="OrthoDB" id="444325at2759"/>
<dbReference type="GO" id="GO:0000398">
    <property type="term" value="P:mRNA splicing, via spliceosome"/>
    <property type="evidence" value="ECO:0007669"/>
    <property type="project" value="TreeGrafter"/>
</dbReference>